<organism evidence="1 2">
    <name type="scientific">Actinomycetospora flava</name>
    <dbReference type="NCBI Taxonomy" id="3129232"/>
    <lineage>
        <taxon>Bacteria</taxon>
        <taxon>Bacillati</taxon>
        <taxon>Actinomycetota</taxon>
        <taxon>Actinomycetes</taxon>
        <taxon>Pseudonocardiales</taxon>
        <taxon>Pseudonocardiaceae</taxon>
        <taxon>Actinomycetospora</taxon>
    </lineage>
</organism>
<dbReference type="RefSeq" id="WP_337699750.1">
    <property type="nucleotide sequence ID" value="NZ_JBBEGM010000001.1"/>
</dbReference>
<comment type="caution">
    <text evidence="1">The sequence shown here is derived from an EMBL/GenBank/DDBJ whole genome shotgun (WGS) entry which is preliminary data.</text>
</comment>
<evidence type="ECO:0000313" key="1">
    <source>
        <dbReference type="EMBL" id="MEJ2860320.1"/>
    </source>
</evidence>
<gene>
    <name evidence="1" type="ORF">WCD58_04085</name>
</gene>
<sequence length="357" mass="36796">MSTDHRPRPPDADRPELRLRDPGELVAAVPHLIGFPPVESLVLVAVHGTDGAPGGRRLGVVARTDLPPPPETTDAVHGLATRMAPAGPREVIAVVVGGGNGDPPRRDVADAVGAAFAGRRIGAPTRLWVPRIAGGAPWRCYPPCDCRGTVGPTEDSPFAAAAAWLGHVTFGSRAELEASLAAGPPDPQLAELIRAELEAAILDRELGGPAAARRDLAAVAAARDEVAAGRVLTDVEIARLAVALGDPAVRDVAMGWALDPDEAAAGAARQLWTLLVRRLPAPEVADPAVMLACALLVRGGGALVGVALDRARRADPGHRLAAIVEALLATGAGPDAVRRIIRDSSAETAERLRGRAG</sequence>
<name>A0ABU8LYW2_9PSEU</name>
<dbReference type="InterPro" id="IPR025447">
    <property type="entry name" value="DUF4192"/>
</dbReference>
<protein>
    <submittedName>
        <fullName evidence="1">DUF4192 domain-containing protein</fullName>
    </submittedName>
</protein>
<dbReference type="Pfam" id="PF13830">
    <property type="entry name" value="DUF4192"/>
    <property type="match status" value="1"/>
</dbReference>
<accession>A0ABU8LYW2</accession>
<evidence type="ECO:0000313" key="2">
    <source>
        <dbReference type="Proteomes" id="UP001369736"/>
    </source>
</evidence>
<dbReference type="Proteomes" id="UP001369736">
    <property type="component" value="Unassembled WGS sequence"/>
</dbReference>
<reference evidence="1 2" key="1">
    <citation type="submission" date="2024-03" db="EMBL/GenBank/DDBJ databases">
        <title>Actinomycetospora sp. OC33-EN07, a novel actinomycete isolated from wild orchid (Aerides multiflora).</title>
        <authorList>
            <person name="Suriyachadkun C."/>
        </authorList>
    </citation>
    <scope>NUCLEOTIDE SEQUENCE [LARGE SCALE GENOMIC DNA]</scope>
    <source>
        <strain evidence="1 2">OC33-EN07</strain>
    </source>
</reference>
<proteinExistence type="predicted"/>
<keyword evidence="2" id="KW-1185">Reference proteome</keyword>
<dbReference type="EMBL" id="JBBEGM010000001">
    <property type="protein sequence ID" value="MEJ2860320.1"/>
    <property type="molecule type" value="Genomic_DNA"/>
</dbReference>